<proteinExistence type="predicted"/>
<name>E1TF94_BURSG</name>
<sequence length="171" mass="18881">MPAAIVSACCAPRTAREAPLEHFYADMKRLYLAALAVAGNFFAAPIQAQSSDAGPLDTPTGQVQFVRDGQGFSALLANDVFDRFSAHALTHFDDMNSANGTVARLLVQTDSGPVLYDFRRRPPLVQRIGARMSVKRVFWQGDEVVMQGSQGWFRFQRGVLTKLQSSKTIYH</sequence>
<organism evidence="1">
    <name type="scientific">Burkholderia sp. (strain CCGE1003)</name>
    <dbReference type="NCBI Taxonomy" id="640512"/>
    <lineage>
        <taxon>Bacteria</taxon>
        <taxon>Pseudomonadati</taxon>
        <taxon>Pseudomonadota</taxon>
        <taxon>Betaproteobacteria</taxon>
        <taxon>Burkholderiales</taxon>
        <taxon>Burkholderiaceae</taxon>
        <taxon>Burkholderia</taxon>
    </lineage>
</organism>
<dbReference type="EMBL" id="CP002218">
    <property type="protein sequence ID" value="ADN61426.1"/>
    <property type="molecule type" value="Genomic_DNA"/>
</dbReference>
<dbReference type="AlphaFoldDB" id="E1TF94"/>
<dbReference type="KEGG" id="bgf:BC1003_5508"/>
<protein>
    <submittedName>
        <fullName evidence="1">Uncharacterized protein</fullName>
    </submittedName>
</protein>
<evidence type="ECO:0000313" key="1">
    <source>
        <dbReference type="EMBL" id="ADN61426.1"/>
    </source>
</evidence>
<dbReference type="eggNOG" id="ENOG503167P">
    <property type="taxonomic scope" value="Bacteria"/>
</dbReference>
<dbReference type="HOGENOM" id="CLU_1812138_0_0_4"/>
<gene>
    <name evidence="1" type="ordered locus">BC1003_5508</name>
</gene>
<accession>E1TF94</accession>
<reference evidence="1" key="1">
    <citation type="submission" date="2010-09" db="EMBL/GenBank/DDBJ databases">
        <title>Complete sequence of chromosome2 of Burkholderia sp. CCGE1003.</title>
        <authorList>
            <consortium name="US DOE Joint Genome Institute"/>
            <person name="Lucas S."/>
            <person name="Copeland A."/>
            <person name="Lapidus A."/>
            <person name="Cheng J.-F."/>
            <person name="Bruce D."/>
            <person name="Goodwin L."/>
            <person name="Pitluck S."/>
            <person name="Daligault H."/>
            <person name="Davenport K."/>
            <person name="Detter J.C."/>
            <person name="Han C."/>
            <person name="Tapia R."/>
            <person name="Land M."/>
            <person name="Hauser L."/>
            <person name="Jeffries C."/>
            <person name="Kyrpides N."/>
            <person name="Ivanova N."/>
            <person name="Ovchinnikova G."/>
            <person name="Martinez-Romero E."/>
            <person name="Rogel M.A."/>
            <person name="Auchtung J."/>
            <person name="Tiedje J.M."/>
            <person name="Woyke T."/>
        </authorList>
    </citation>
    <scope>NUCLEOTIDE SEQUENCE</scope>
    <source>
        <strain evidence="1">CCGE1003</strain>
    </source>
</reference>